<comment type="caution">
    <text evidence="2">The sequence shown here is derived from an EMBL/GenBank/DDBJ whole genome shotgun (WGS) entry which is preliminary data.</text>
</comment>
<dbReference type="RefSeq" id="WP_396037155.1">
    <property type="nucleotide sequence ID" value="NZ_JACHVX010000005.1"/>
</dbReference>
<dbReference type="EMBL" id="JACHVX010000005">
    <property type="protein sequence ID" value="MBB2924271.1"/>
    <property type="molecule type" value="Genomic_DNA"/>
</dbReference>
<accession>A0A7W4UHH7</accession>
<dbReference type="AlphaFoldDB" id="A0A7W4UHH7"/>
<evidence type="ECO:0000256" key="1">
    <source>
        <dbReference type="SAM" id="Phobius"/>
    </source>
</evidence>
<sequence length="119" mass="12443">MLFVALGLKKAMSYVSDPEHHALSEPLSSMPLLSLYVGAAVYVVGHAAFLRRTGGTWAVPHLVMAGVVLALLPLAARLPALAAMALVAALLVGLVVVDLSSLKHRRDQIRHGHAPAPAA</sequence>
<dbReference type="Proteomes" id="UP000518206">
    <property type="component" value="Unassembled WGS sequence"/>
</dbReference>
<name>A0A7W4UHH7_9CELL</name>
<proteinExistence type="predicted"/>
<reference evidence="2 3" key="2">
    <citation type="submission" date="2020-08" db="EMBL/GenBank/DDBJ databases">
        <authorList>
            <person name="Partida-Martinez L."/>
            <person name="Huntemann M."/>
            <person name="Clum A."/>
            <person name="Wang J."/>
            <person name="Palaniappan K."/>
            <person name="Ritter S."/>
            <person name="Chen I.-M."/>
            <person name="Stamatis D."/>
            <person name="Reddy T."/>
            <person name="O'Malley R."/>
            <person name="Daum C."/>
            <person name="Shapiro N."/>
            <person name="Ivanova N."/>
            <person name="Kyrpides N."/>
            <person name="Woyke T."/>
        </authorList>
    </citation>
    <scope>NUCLEOTIDE SEQUENCE [LARGE SCALE GENOMIC DNA]</scope>
    <source>
        <strain evidence="2 3">RAS26</strain>
    </source>
</reference>
<gene>
    <name evidence="2" type="ORF">FHR80_003204</name>
</gene>
<feature type="transmembrane region" description="Helical" evidence="1">
    <location>
        <begin position="57"/>
        <end position="75"/>
    </location>
</feature>
<feature type="transmembrane region" description="Helical" evidence="1">
    <location>
        <begin position="81"/>
        <end position="100"/>
    </location>
</feature>
<reference evidence="2 3" key="1">
    <citation type="submission" date="2020-08" db="EMBL/GenBank/DDBJ databases">
        <title>The Agave Microbiome: Exploring the role of microbial communities in plant adaptations to desert environments.</title>
        <authorList>
            <person name="Partida-Martinez L.P."/>
        </authorList>
    </citation>
    <scope>NUCLEOTIDE SEQUENCE [LARGE SCALE GENOMIC DNA]</scope>
    <source>
        <strain evidence="2 3">RAS26</strain>
    </source>
</reference>
<keyword evidence="1" id="KW-0812">Transmembrane</keyword>
<keyword evidence="1" id="KW-0472">Membrane</keyword>
<dbReference type="Pfam" id="PF06772">
    <property type="entry name" value="LtrA"/>
    <property type="match status" value="1"/>
</dbReference>
<organism evidence="2 3">
    <name type="scientific">Cellulomonas cellasea</name>
    <dbReference type="NCBI Taxonomy" id="43670"/>
    <lineage>
        <taxon>Bacteria</taxon>
        <taxon>Bacillati</taxon>
        <taxon>Actinomycetota</taxon>
        <taxon>Actinomycetes</taxon>
        <taxon>Micrococcales</taxon>
        <taxon>Cellulomonadaceae</taxon>
        <taxon>Cellulomonas</taxon>
    </lineage>
</organism>
<dbReference type="InterPro" id="IPR010640">
    <property type="entry name" value="Low_temperature_requirement_A"/>
</dbReference>
<keyword evidence="1" id="KW-1133">Transmembrane helix</keyword>
<feature type="transmembrane region" description="Helical" evidence="1">
    <location>
        <begin position="29"/>
        <end position="50"/>
    </location>
</feature>
<evidence type="ECO:0000313" key="3">
    <source>
        <dbReference type="Proteomes" id="UP000518206"/>
    </source>
</evidence>
<evidence type="ECO:0000313" key="2">
    <source>
        <dbReference type="EMBL" id="MBB2924271.1"/>
    </source>
</evidence>
<protein>
    <submittedName>
        <fullName evidence="2">Low temperature requirement protein LtrA</fullName>
    </submittedName>
</protein>